<name>A0A927CTM0_9BACI</name>
<dbReference type="AlphaFoldDB" id="A0A927CTM0"/>
<comment type="caution">
    <text evidence="2">The sequence shown here is derived from an EMBL/GenBank/DDBJ whole genome shotgun (WGS) entry which is preliminary data.</text>
</comment>
<dbReference type="Proteomes" id="UP000602076">
    <property type="component" value="Unassembled WGS sequence"/>
</dbReference>
<dbReference type="InterPro" id="IPR016181">
    <property type="entry name" value="Acyl_CoA_acyltransferase"/>
</dbReference>
<dbReference type="SUPFAM" id="SSF55729">
    <property type="entry name" value="Acyl-CoA N-acyltransferases (Nat)"/>
    <property type="match status" value="1"/>
</dbReference>
<evidence type="ECO:0000313" key="2">
    <source>
        <dbReference type="EMBL" id="MBD3107628.1"/>
    </source>
</evidence>
<accession>A0A927CTM0</accession>
<keyword evidence="1" id="KW-1133">Transmembrane helix</keyword>
<dbReference type="EMBL" id="JACXSI010000008">
    <property type="protein sequence ID" value="MBD3107628.1"/>
    <property type="molecule type" value="Genomic_DNA"/>
</dbReference>
<organism evidence="2 3">
    <name type="scientific">Peribacillus faecalis</name>
    <dbReference type="NCBI Taxonomy" id="2772559"/>
    <lineage>
        <taxon>Bacteria</taxon>
        <taxon>Bacillati</taxon>
        <taxon>Bacillota</taxon>
        <taxon>Bacilli</taxon>
        <taxon>Bacillales</taxon>
        <taxon>Bacillaceae</taxon>
        <taxon>Peribacillus</taxon>
    </lineage>
</organism>
<evidence type="ECO:0000313" key="3">
    <source>
        <dbReference type="Proteomes" id="UP000602076"/>
    </source>
</evidence>
<gene>
    <name evidence="2" type="ORF">IEO70_04550</name>
</gene>
<keyword evidence="1" id="KW-0472">Membrane</keyword>
<reference evidence="2" key="1">
    <citation type="submission" date="2020-09" db="EMBL/GenBank/DDBJ databases">
        <title>Bacillus faecalis sp. nov., a moderately halophilic bacterium isolated from cow faeces.</title>
        <authorList>
            <person name="Jiang L."/>
            <person name="Lee J."/>
        </authorList>
    </citation>
    <scope>NUCLEOTIDE SEQUENCE</scope>
    <source>
        <strain evidence="2">AGMB 02131</strain>
    </source>
</reference>
<protein>
    <submittedName>
        <fullName evidence="2">Uncharacterized protein</fullName>
    </submittedName>
</protein>
<keyword evidence="1" id="KW-0812">Transmembrane</keyword>
<evidence type="ECO:0000256" key="1">
    <source>
        <dbReference type="SAM" id="Phobius"/>
    </source>
</evidence>
<feature type="transmembrane region" description="Helical" evidence="1">
    <location>
        <begin position="219"/>
        <end position="238"/>
    </location>
</feature>
<keyword evidence="3" id="KW-1185">Reference proteome</keyword>
<dbReference type="RefSeq" id="WP_190997173.1">
    <property type="nucleotide sequence ID" value="NZ_JACXSI010000008.1"/>
</dbReference>
<sequence length="279" mass="33847">MTHWKAYHKVLIPCIPQVSEPEESIEEIKKLMKKSHCYMARWTTDFDSDVYKDFYYLVCDKFIEVEDVELRKVRNELRRAFKYCSVKIISKKSLIEQGYNVYDKAFKKYITNVNKMNKQQFEEMVENLDESIDIWGVFYDSILVGWGTVKVYDKFCDFQVVKYDPDFLKFEISAAINYSINQYYIKKHNKFIIAGTKSLNHDTNIQNYLVKKFNYKRRYCKLHVVYIWYVQVLVRFLYPFRKFFYKFKTGVFSKIAVVLRHEEIIRSQKKLEVQLKNQM</sequence>
<proteinExistence type="predicted"/>